<dbReference type="EMBL" id="CP003221">
    <property type="protein sequence ID" value="EGJ51494.1"/>
    <property type="molecule type" value="Genomic_DNA"/>
</dbReference>
<dbReference type="Pfam" id="PF12705">
    <property type="entry name" value="PDDEXK_1"/>
    <property type="match status" value="1"/>
</dbReference>
<dbReference type="SUPFAM" id="SSF52540">
    <property type="entry name" value="P-loop containing nucleoside triphosphate hydrolases"/>
    <property type="match status" value="1"/>
</dbReference>
<feature type="domain" description="PD-(D/E)XK endonuclease-like" evidence="1">
    <location>
        <begin position="682"/>
        <end position="965"/>
    </location>
</feature>
<evidence type="ECO:0000313" key="3">
    <source>
        <dbReference type="Proteomes" id="UP000007844"/>
    </source>
</evidence>
<proteinExistence type="predicted"/>
<dbReference type="InterPro" id="IPR011604">
    <property type="entry name" value="PDDEXK-like_dom_sf"/>
</dbReference>
<accession>F3Z3F4</accession>
<evidence type="ECO:0000313" key="2">
    <source>
        <dbReference type="EMBL" id="EGJ51494.1"/>
    </source>
</evidence>
<gene>
    <name evidence="2" type="ORF">Desaf_3201</name>
</gene>
<dbReference type="HOGENOM" id="CLU_301055_0_0_7"/>
<dbReference type="InterPro" id="IPR027417">
    <property type="entry name" value="P-loop_NTPase"/>
</dbReference>
<dbReference type="RefSeq" id="WP_014261128.1">
    <property type="nucleotide sequence ID" value="NC_016629.1"/>
</dbReference>
<dbReference type="InterPro" id="IPR038726">
    <property type="entry name" value="PDDEXK_AddAB-type"/>
</dbReference>
<dbReference type="Proteomes" id="UP000007844">
    <property type="component" value="Chromosome"/>
</dbReference>
<dbReference type="Gene3D" id="3.90.320.10">
    <property type="match status" value="1"/>
</dbReference>
<organism evidence="2 3">
    <name type="scientific">Desulfocurvibacter africanus subsp. africanus str. Walvis Bay</name>
    <dbReference type="NCBI Taxonomy" id="690850"/>
    <lineage>
        <taxon>Bacteria</taxon>
        <taxon>Pseudomonadati</taxon>
        <taxon>Thermodesulfobacteriota</taxon>
        <taxon>Desulfovibrionia</taxon>
        <taxon>Desulfovibrionales</taxon>
        <taxon>Desulfovibrionaceae</taxon>
        <taxon>Desulfocurvibacter</taxon>
    </lineage>
</organism>
<dbReference type="AlphaFoldDB" id="F3Z3F4"/>
<name>F3Z3F4_DESAF</name>
<dbReference type="KEGG" id="daf:Desaf_3201"/>
<dbReference type="STRING" id="690850.Desaf_3201"/>
<protein>
    <recommendedName>
        <fullName evidence="1">PD-(D/E)XK endonuclease-like domain-containing protein</fullName>
    </recommendedName>
</protein>
<sequence length="973" mass="110085">MNPVVLIPWQEHFIHRLRDYLLETYGQGLRDSVIVFPHARPARYLTLALAEAAGGKAVILPRMLSESEWVHQLHARLHRLPARQPGQLDRVGLLYEVIEQQHATGQGLLSRMPMDRKALFPWCLRLAELIEEFLRAGRRPEDLPGMEDEVQPWAAALLERLSGIFDTYLRIMEERNLATPGMESWRVAQRADEAASLLAQSRAPVVLAGFYALPGAHERIFRSVWRRGLATLVWHTDPALAEGKCGHWSAQAHADLLKRWGVRAELYPAAADEEQPASIRFHQGFDLHSQLTALRDELQENQDAKETTDTAVIIPDEGMLVPVLHHLPDRDVNVTMGYPLTRTSLYDLLETVLRLQETSEGPGRYYWREVINLLRHPYLKMLRLDEREPLRLAFHAMEEEVRRGEKYLDPLALPVPDTAYPEGLEPEAVEDLRQEVLHACLTAFENIETLAGLASALRGLLSILRTYGSDLWRIFLIDAECLDRVLRGVIPELESSTISEQSLPRDTIFSLLRRYAREKRVAFEADPITGLQVMGFLETRLLNFRKLYVLDATEEKIPGAPAGDPLLPDPLRHRLGLPNSRERDYVSAYTFYRLVRASKQTLILYQSGVQPGGILDGKALRSRFIEQLLWEEERKSGRIIKPGQPPLSVSLPTVRPLTLHGHGLAKAEALQDRLLGRLQGKVSSSLLDCYLGCPLRFFYQYLTPLKAVEEVGEDGDPMELGNLVHEVLREFLQPYKGRPLPAGALDPAALSGLFLERLRQAPFYLQLGQDGRLSLERTGPHRMALFARGTPETLIRELELPVRASFSLDGREYLLEGRLDRVDEREGGDVILDYKTGSPPSPSQALFLDEELWTRMDSWRSGSDPQLLGELSAAVGSLQMPTYLYLYNQISGRTASEAAWVSLRDTGGERRFFPAAMGPEARLEFISSRVPRLLGFCLRHMTSEETIKARPSRRCAWCPYSAACDSPHRGGYK</sequence>
<keyword evidence="3" id="KW-1185">Reference proteome</keyword>
<evidence type="ECO:0000259" key="1">
    <source>
        <dbReference type="Pfam" id="PF12705"/>
    </source>
</evidence>
<reference evidence="2 3" key="1">
    <citation type="journal article" date="2011" name="J. Bacteriol.">
        <title>Genome sequence of the mercury-methylating and pleomorphic Desulfovibrio africanus Strain Walvis Bay.</title>
        <authorList>
            <person name="Brown S.D."/>
            <person name="Wall J.D."/>
            <person name="Kucken A.M."/>
            <person name="Gilmour C.C."/>
            <person name="Podar M."/>
            <person name="Brandt C.C."/>
            <person name="Teshima H."/>
            <person name="Detter J.C."/>
            <person name="Han C.S."/>
            <person name="Land M.L."/>
            <person name="Lucas S."/>
            <person name="Han J."/>
            <person name="Pennacchio L."/>
            <person name="Nolan M."/>
            <person name="Pitluck S."/>
            <person name="Woyke T."/>
            <person name="Goodwin L."/>
            <person name="Palumbo A.V."/>
            <person name="Elias D.A."/>
        </authorList>
    </citation>
    <scope>NUCLEOTIDE SEQUENCE [LARGE SCALE GENOMIC DNA]</scope>
    <source>
        <strain evidence="2 3">Walvis Bay</strain>
    </source>
</reference>
<dbReference type="eggNOG" id="COG2887">
    <property type="taxonomic scope" value="Bacteria"/>
</dbReference>